<name>A0AAD0LYW9_PSEAV</name>
<protein>
    <submittedName>
        <fullName evidence="1">Uncharacterized protein</fullName>
    </submittedName>
</protein>
<dbReference type="EMBL" id="CP031225">
    <property type="protein sequence ID" value="AXH56300.1"/>
    <property type="molecule type" value="Genomic_DNA"/>
</dbReference>
<gene>
    <name evidence="1" type="ORF">PLA107_014015</name>
</gene>
<evidence type="ECO:0000313" key="2">
    <source>
        <dbReference type="Proteomes" id="UP000006426"/>
    </source>
</evidence>
<dbReference type="AlphaFoldDB" id="A0AAD0LYW9"/>
<accession>A0AAD0LYW9</accession>
<reference evidence="1 2" key="1">
    <citation type="journal article" date="2011" name="PLoS Pathog.">
        <title>Dynamic evolution of pathogenicity revealed by sequencing and comparative genomics of 19 Pseudomonas syringae isolates.</title>
        <authorList>
            <person name="Baltrus D.A."/>
            <person name="Nishimura M.T."/>
            <person name="Romanchuk A."/>
            <person name="Chang J.H."/>
            <person name="Mukhtar M.S."/>
            <person name="Cherkis K."/>
            <person name="Roach J."/>
            <person name="Grant S.R."/>
            <person name="Jones C.D."/>
            <person name="Dangl J.L."/>
        </authorList>
    </citation>
    <scope>NUCLEOTIDE SEQUENCE [LARGE SCALE GENOMIC DNA]</scope>
    <source>
        <strain evidence="1 2">M301315</strain>
    </source>
</reference>
<proteinExistence type="predicted"/>
<evidence type="ECO:0000313" key="1">
    <source>
        <dbReference type="EMBL" id="AXH56300.1"/>
    </source>
</evidence>
<sequence>MPHPTFHSACDGRGLRRVHVNGNEITHVLWCDTDAGVVVFVPQPMRVKRTARDKAYTRRLRGRVTVTPFDGD</sequence>
<dbReference type="Proteomes" id="UP000006426">
    <property type="component" value="Chromosome"/>
</dbReference>
<organism evidence="1 2">
    <name type="scientific">Pseudomonas amygdali pv. lachrymans str. M301315</name>
    <dbReference type="NCBI Taxonomy" id="629260"/>
    <lineage>
        <taxon>Bacteria</taxon>
        <taxon>Pseudomonadati</taxon>
        <taxon>Pseudomonadota</taxon>
        <taxon>Gammaproteobacteria</taxon>
        <taxon>Pseudomonadales</taxon>
        <taxon>Pseudomonadaceae</taxon>
        <taxon>Pseudomonas</taxon>
        <taxon>Pseudomonas amygdali</taxon>
    </lineage>
</organism>